<keyword evidence="5" id="KW-1015">Disulfide bond</keyword>
<name>A0A8S1MRC8_9CILI</name>
<dbReference type="NCBIfam" id="TIGR02232">
    <property type="entry name" value="myxo_disulf_rpt"/>
    <property type="match status" value="7"/>
</dbReference>
<evidence type="ECO:0000256" key="1">
    <source>
        <dbReference type="ARBA" id="ARBA00004613"/>
    </source>
</evidence>
<sequence>MILLVLLITYTVNSQPYDTVCGTKKAIYYQEIVSVSNVIVGLGTTPASTNDYISLQPKLTNDANTFLFDGLDTFMINLWFRPARKQTNPGDSSETPKPEQAIFRISMDTSDETLITNQGVRLGMYYTADYTQTTQFIIRYAKSSTPNVMVNSPFPYLEEKWCFGSVALSYSKGKVVFYAFQPAAPNVIVNPMPITEVVGFHTSLTSLAVMQLLYWGSSYQYHYGQVRSISIFKDYIELDYKHNWFNIMFLDPTYSVSLFARYRLEEMTGQVVYNKIDMTQQGFLGTDNTVQASDPTWGIAIGLLQFASAQTVKLPAIIFGNTNTIFGIALWFRSTAVILGDADNVDLTKDLQIFKRNYQGTTEVLTLLFYQANAAQQGTKLKIGTTIFQPALILHQISVWHHITCTVLYPGSLPEQSQIIYDITLEKGIYQAHQTTSLSNSYQESPTDTIILGSGLNSFSSGNLQLSNINFFNKYTVYVDEDGADTNFLNCNADCQVSLNSFSSQICFICKSPLLMNEGNCVASCSSGANALSNPIGTIDLCRSCDFKCSSCIANGSCNACNTGYYLIQPAGNACVVSSSCGGNYVGNPATLMCTLCGNGKKEASEGCDEGFLVAVPIAAQGPGCINCVVTSPTYKCSGGTPTTKDICKLACGDGIWDAGEICDDGNNVDGDGCSADCSTIEDFYYCIPVGAPINCDKNCGNGKLESGAPDLEQCDIGGGSTGCTNCQVDIGYDCDNSNPLANPISNCTKLCGNGSINAGEDCDDQNNTSSDGCSDCVTDVGWICSGTPSVCSKMCGNGLRDQGEECDDGNGVNNDGCSNCKVDTDYVCSGGSDTTSDKCKAIPEICGDGIKKSTEECDDGNTLNGDGCSKQCKIEIGYSCMGITCSSICGDGIKIQNEKCDDGNVLGGDGCDEMCRIEKLYQCEGGSQAGRDQCILRCGDGIRDDSEQCDDNNVDDGDGCSQYCNIESGYGCIVQAQSHDQCFKCLSNCAICTSPNSCDTCLTMFYQLEQQCYPGCPSGYYPNNNICLQCGSNCSQCINQLTCVRCNYDHYLQNGKCYSHCPLGFSDQPNAMLGNQCIPCKSPCANCDTTTCYACIEKYYLDQETATCMPCNMGSECLKCDSQDGECLLCSDGYYRDGKTCTQIPFLCGDGLHHPQERCDDGNIIPLDGCDQLCKIELNWDCILYDPQGPDVCFLKAPPQITISWSLVYTNIIYIHFSRPMKQNIDYSNLTTIIIPDLEHLKFKEFEEVNDEGIIIQYNRANAFIPYEYSIIPFKNQTIQITFQFQITIQDLIANITFNNASSIQDIYNWSLINQTTQDRRFLQEIDSINSSLLISTPLPYYIYYTATEKDISIAVAYLLLILSIFGVLSGFYYYYRIGEGRIRKTIEFIQVISMLRYINIRMGYNLEQIFTVLDYFNLTFIPNVFDLITNDCDQSDAPSKFQYYNYNTQMLSEGGGRFLTAFGALLFILGINQIFYRFVPDPDIEYYAEQVHKYFRCQGLTIFIEIFFMDLILSIVLNLQYYDVSNVYGIINLALSILFAISIMVLIVLIIQKLIRNPHIIRVKQVYDYFGEFFDGLLFTTPYTKFFALVPYLQKIIIAIALVFLTVYPQIGLLVLIRLGFYSLSANVIPIYYIELFVREVCYDVSMTIITLTIFALDNDQSSKQQKMDVGWGISSLIVFTMGLQIFFVKYAISIIDRMIPPIMPDHEEIVQQEPDQGNKDLHILQQAVEMENLENEFFNNK</sequence>
<dbReference type="GO" id="GO:0007166">
    <property type="term" value="P:cell surface receptor signaling pathway"/>
    <property type="evidence" value="ECO:0007669"/>
    <property type="project" value="TreeGrafter"/>
</dbReference>
<evidence type="ECO:0000256" key="4">
    <source>
        <dbReference type="ARBA" id="ARBA00022737"/>
    </source>
</evidence>
<dbReference type="InterPro" id="IPR043601">
    <property type="entry name" value="Rspo_Fu-CRD_dom"/>
</dbReference>
<dbReference type="GO" id="GO:0006508">
    <property type="term" value="P:proteolysis"/>
    <property type="evidence" value="ECO:0007669"/>
    <property type="project" value="TreeGrafter"/>
</dbReference>
<feature type="transmembrane region" description="Helical" evidence="7">
    <location>
        <begin position="1460"/>
        <end position="1481"/>
    </location>
</feature>
<protein>
    <recommendedName>
        <fullName evidence="8">R-spondin Fu-CRD domain-containing protein</fullName>
    </recommendedName>
</protein>
<reference evidence="9" key="1">
    <citation type="submission" date="2021-01" db="EMBL/GenBank/DDBJ databases">
        <authorList>
            <consortium name="Genoscope - CEA"/>
            <person name="William W."/>
        </authorList>
    </citation>
    <scope>NUCLEOTIDE SEQUENCE</scope>
</reference>
<feature type="domain" description="R-spondin Fu-CRD" evidence="8">
    <location>
        <begin position="1017"/>
        <end position="1072"/>
    </location>
</feature>
<evidence type="ECO:0000256" key="6">
    <source>
        <dbReference type="ARBA" id="ARBA00023180"/>
    </source>
</evidence>
<evidence type="ECO:0000256" key="2">
    <source>
        <dbReference type="ARBA" id="ARBA00022525"/>
    </source>
</evidence>
<evidence type="ECO:0000313" key="9">
    <source>
        <dbReference type="EMBL" id="CAD8079606.1"/>
    </source>
</evidence>
<dbReference type="OrthoDB" id="414391at2759"/>
<keyword evidence="7" id="KW-0472">Membrane</keyword>
<dbReference type="GO" id="GO:0004222">
    <property type="term" value="F:metalloendopeptidase activity"/>
    <property type="evidence" value="ECO:0007669"/>
    <property type="project" value="TreeGrafter"/>
</dbReference>
<feature type="transmembrane region" description="Helical" evidence="7">
    <location>
        <begin position="1502"/>
        <end position="1523"/>
    </location>
</feature>
<proteinExistence type="predicted"/>
<feature type="transmembrane region" description="Helical" evidence="7">
    <location>
        <begin position="1613"/>
        <end position="1636"/>
    </location>
</feature>
<evidence type="ECO:0000259" key="8">
    <source>
        <dbReference type="Pfam" id="PF15913"/>
    </source>
</evidence>
<dbReference type="SMART" id="SM00261">
    <property type="entry name" value="FU"/>
    <property type="match status" value="5"/>
</dbReference>
<organism evidence="9 10">
    <name type="scientific">Paramecium sonneborni</name>
    <dbReference type="NCBI Taxonomy" id="65129"/>
    <lineage>
        <taxon>Eukaryota</taxon>
        <taxon>Sar</taxon>
        <taxon>Alveolata</taxon>
        <taxon>Ciliophora</taxon>
        <taxon>Intramacronucleata</taxon>
        <taxon>Oligohymenophorea</taxon>
        <taxon>Peniculida</taxon>
        <taxon>Parameciidae</taxon>
        <taxon>Paramecium</taxon>
    </lineage>
</organism>
<keyword evidence="7" id="KW-0812">Transmembrane</keyword>
<evidence type="ECO:0000256" key="3">
    <source>
        <dbReference type="ARBA" id="ARBA00022729"/>
    </source>
</evidence>
<dbReference type="EMBL" id="CAJJDN010000039">
    <property type="protein sequence ID" value="CAD8079606.1"/>
    <property type="molecule type" value="Genomic_DNA"/>
</dbReference>
<keyword evidence="10" id="KW-1185">Reference proteome</keyword>
<keyword evidence="2" id="KW-0964">Secreted</keyword>
<dbReference type="PANTHER" id="PTHR46130">
    <property type="entry name" value="LAMGL DOMAIN-CONTAINING PROTEIN"/>
    <property type="match status" value="1"/>
</dbReference>
<keyword evidence="7" id="KW-1133">Transmembrane helix</keyword>
<comment type="subcellular location">
    <subcellularLocation>
        <location evidence="1">Secreted</location>
    </subcellularLocation>
</comment>
<dbReference type="Proteomes" id="UP000692954">
    <property type="component" value="Unassembled WGS sequence"/>
</dbReference>
<evidence type="ECO:0000256" key="5">
    <source>
        <dbReference type="ARBA" id="ARBA00023157"/>
    </source>
</evidence>
<feature type="transmembrane region" description="Helical" evidence="7">
    <location>
        <begin position="1672"/>
        <end position="1691"/>
    </location>
</feature>
<dbReference type="Pfam" id="PF15913">
    <property type="entry name" value="Furin-like_2"/>
    <property type="match status" value="1"/>
</dbReference>
<evidence type="ECO:0000313" key="10">
    <source>
        <dbReference type="Proteomes" id="UP000692954"/>
    </source>
</evidence>
<dbReference type="InterPro" id="IPR006212">
    <property type="entry name" value="Furin_repeat"/>
</dbReference>
<dbReference type="Pfam" id="PF13948">
    <property type="entry name" value="DUF4215"/>
    <property type="match status" value="6"/>
</dbReference>
<feature type="transmembrane region" description="Helical" evidence="7">
    <location>
        <begin position="1356"/>
        <end position="1376"/>
    </location>
</feature>
<keyword evidence="4" id="KW-0677">Repeat</keyword>
<dbReference type="InterPro" id="IPR043543">
    <property type="entry name" value="PAPPA/PAPPA2"/>
</dbReference>
<gene>
    <name evidence="9" type="ORF">PSON_ATCC_30995.1.T0390197</name>
</gene>
<evidence type="ECO:0000256" key="7">
    <source>
        <dbReference type="SAM" id="Phobius"/>
    </source>
</evidence>
<dbReference type="InterPro" id="IPR011936">
    <property type="entry name" value="Myxo_disulph_rpt"/>
</dbReference>
<accession>A0A8S1MRC8</accession>
<feature type="transmembrane region" description="Helical" evidence="7">
    <location>
        <begin position="1529"/>
        <end position="1553"/>
    </location>
</feature>
<dbReference type="PANTHER" id="PTHR46130:SF3">
    <property type="entry name" value="CHROMOSOME UNDETERMINED SCAFFOLD_33, WHOLE GENOME SHOTGUN SEQUENCE"/>
    <property type="match status" value="1"/>
</dbReference>
<dbReference type="GO" id="GO:0005615">
    <property type="term" value="C:extracellular space"/>
    <property type="evidence" value="ECO:0007669"/>
    <property type="project" value="TreeGrafter"/>
</dbReference>
<comment type="caution">
    <text evidence="9">The sequence shown here is derived from an EMBL/GenBank/DDBJ whole genome shotgun (WGS) entry which is preliminary data.</text>
</comment>
<keyword evidence="6" id="KW-0325">Glycoprotein</keyword>
<dbReference type="CDD" id="cd00064">
    <property type="entry name" value="FU"/>
    <property type="match status" value="1"/>
</dbReference>
<feature type="transmembrane region" description="Helical" evidence="7">
    <location>
        <begin position="1588"/>
        <end position="1607"/>
    </location>
</feature>
<keyword evidence="3" id="KW-0732">Signal</keyword>